<evidence type="ECO:0000313" key="2">
    <source>
        <dbReference type="EMBL" id="QHU28273.1"/>
    </source>
</evidence>
<feature type="region of interest" description="Disordered" evidence="1">
    <location>
        <begin position="398"/>
        <end position="440"/>
    </location>
</feature>
<reference evidence="2" key="1">
    <citation type="journal article" date="2020" name="Nature">
        <title>Giant virus diversity and host interactions through global metagenomics.</title>
        <authorList>
            <person name="Schulz F."/>
            <person name="Roux S."/>
            <person name="Paez-Espino D."/>
            <person name="Jungbluth S."/>
            <person name="Walsh D.A."/>
            <person name="Denef V.J."/>
            <person name="McMahon K.D."/>
            <person name="Konstantinidis K.T."/>
            <person name="Eloe-Fadrosh E.A."/>
            <person name="Kyrpides N.C."/>
            <person name="Woyke T."/>
        </authorList>
    </citation>
    <scope>NUCLEOTIDE SEQUENCE</scope>
    <source>
        <strain evidence="2">GVMAG-M-3300027770-73</strain>
    </source>
</reference>
<sequence length="440" mass="50687">MPKKIQNGGILIKNKKSKESIIYFIENCKSIKFISKNSTSGAVFECTLKEGVESPYEMIRSNNFKSPVKKIIVKLVGIDSVVRDNGNEPSWTIPEYELPNFVEKRIEQEKTFKEEVNIQTRLFFQSMRLLNPWCPAPVYASVEKDKDAAIDFINKMIRGSGNGEAIAVLNAINRNILQRKIPYLGILGMELAEDYIGLYVYYHYYKIHPEELAPSIKRYENMARLRILDIALESGYSQADYHSGNVFVNEHATGYYDELDGNVLIIDFGLANKIPLEKMQQIEQFYSENNFVQALKVLNTLSRCDGEKCSTHPSHYGWLSYDYDRSNEKTMTLDEDQIAEENEELLDLKRREIVANNKRIAFYNDASHDAERDKYPLLPLSTEVEHSFLEGLGLEGLGDLLTGGKKKNSKKTKKNKTKKNKTQKRAKRKQKRRKSKYLIT</sequence>
<dbReference type="AlphaFoldDB" id="A0A6C0LCF7"/>
<feature type="compositionally biased region" description="Basic residues" evidence="1">
    <location>
        <begin position="404"/>
        <end position="440"/>
    </location>
</feature>
<evidence type="ECO:0000256" key="1">
    <source>
        <dbReference type="SAM" id="MobiDB-lite"/>
    </source>
</evidence>
<accession>A0A6C0LCF7</accession>
<dbReference type="EMBL" id="MN740471">
    <property type="protein sequence ID" value="QHU28273.1"/>
    <property type="molecule type" value="Genomic_DNA"/>
</dbReference>
<organism evidence="2">
    <name type="scientific">viral metagenome</name>
    <dbReference type="NCBI Taxonomy" id="1070528"/>
    <lineage>
        <taxon>unclassified sequences</taxon>
        <taxon>metagenomes</taxon>
        <taxon>organismal metagenomes</taxon>
    </lineage>
</organism>
<evidence type="ECO:0008006" key="3">
    <source>
        <dbReference type="Google" id="ProtNLM"/>
    </source>
</evidence>
<proteinExistence type="predicted"/>
<name>A0A6C0LCF7_9ZZZZ</name>
<protein>
    <recommendedName>
        <fullName evidence="3">Protein kinase domain-containing protein</fullName>
    </recommendedName>
</protein>